<dbReference type="EMBL" id="JAUTBA010000001">
    <property type="protein sequence ID" value="MDQ1150161.1"/>
    <property type="molecule type" value="Genomic_DNA"/>
</dbReference>
<comment type="caution">
    <text evidence="2">The sequence shown here is derived from an EMBL/GenBank/DDBJ whole genome shotgun (WGS) entry which is preliminary data.</text>
</comment>
<dbReference type="Gene3D" id="3.40.50.300">
    <property type="entry name" value="P-loop containing nucleotide triphosphate hydrolases"/>
    <property type="match status" value="1"/>
</dbReference>
<dbReference type="Proteomes" id="UP001244640">
    <property type="component" value="Unassembled WGS sequence"/>
</dbReference>
<keyword evidence="1" id="KW-1133">Transmembrane helix</keyword>
<accession>A0ABU0U7C9</accession>
<gene>
    <name evidence="2" type="ORF">QE382_002145</name>
</gene>
<keyword evidence="1" id="KW-0812">Transmembrane</keyword>
<reference evidence="2 3" key="1">
    <citation type="submission" date="2023-07" db="EMBL/GenBank/DDBJ databases">
        <title>Functional and genomic diversity of the sorghum phyllosphere microbiome.</title>
        <authorList>
            <person name="Shade A."/>
        </authorList>
    </citation>
    <scope>NUCLEOTIDE SEQUENCE [LARGE SCALE GENOMIC DNA]</scope>
    <source>
        <strain evidence="2 3">SORGH_AS_0892</strain>
    </source>
</reference>
<sequence length="587" mass="68061">MAWRPKIKKTVDTAIAYMNWLAQMALMILPKFLYMVLGRGSAKTTEIVVERLIAMAEDMPGAPIVWVSDTYSNLQKNVLPSVLEGLERKGYREGIHYVIGKQPPEFSEAEKEDLPSELREHFWKPYNRLVTYKHTMIWYTGLNVTFGSLDRPASLAGRSYVHVIGDEVKYFPEHKIANLMKALRGYIIKYGKSPFYLGHTFTTDMPNTANIGEYDWILKQVNKMRKWGILRVLKAAFVLNEAIQERIYYQQRNDLEETAKKLRTEERWRERWRMARMHKDGSTLFFIASSLVNVDILTPNWFADAVASDLGDVDTAILSLKPSLESGDRFYANIADFHFYKDGLDPKWHDRFGIADIADCRELKYLNRKRAIEGGLDFGNMMSLTIGQPKPNNEYRVLKFMHVLSPKHIVHLAAEFREYFDTQEEKVLNLYYDRAGNNQKDAGVDQATAFKNAIEWVTNEKTKTRTRTKWKVNLLSRNQGIIPQQEEYIFMQTIFGGYNKKLPKIFIDMYQCKPLKASLELARTKIKPTKTGGKMITKNKTSESLPIHRLPMESTNPSDSFKYLMMRREWRALVKSKATNIEDTSSV</sequence>
<protein>
    <submittedName>
        <fullName evidence="2">Uncharacterized protein</fullName>
    </submittedName>
</protein>
<keyword evidence="3" id="KW-1185">Reference proteome</keyword>
<dbReference type="InterPro" id="IPR027417">
    <property type="entry name" value="P-loop_NTPase"/>
</dbReference>
<evidence type="ECO:0000256" key="1">
    <source>
        <dbReference type="SAM" id="Phobius"/>
    </source>
</evidence>
<dbReference type="RefSeq" id="WP_307185856.1">
    <property type="nucleotide sequence ID" value="NZ_JAUTBA010000001.1"/>
</dbReference>
<evidence type="ECO:0000313" key="3">
    <source>
        <dbReference type="Proteomes" id="UP001244640"/>
    </source>
</evidence>
<feature type="transmembrane region" description="Helical" evidence="1">
    <location>
        <begin position="20"/>
        <end position="37"/>
    </location>
</feature>
<organism evidence="2 3">
    <name type="scientific">Sphingobacterium zeae</name>
    <dbReference type="NCBI Taxonomy" id="1776859"/>
    <lineage>
        <taxon>Bacteria</taxon>
        <taxon>Pseudomonadati</taxon>
        <taxon>Bacteroidota</taxon>
        <taxon>Sphingobacteriia</taxon>
        <taxon>Sphingobacteriales</taxon>
        <taxon>Sphingobacteriaceae</taxon>
        <taxon>Sphingobacterium</taxon>
    </lineage>
</organism>
<name>A0ABU0U7C9_9SPHI</name>
<proteinExistence type="predicted"/>
<evidence type="ECO:0000313" key="2">
    <source>
        <dbReference type="EMBL" id="MDQ1150161.1"/>
    </source>
</evidence>
<keyword evidence="1" id="KW-0472">Membrane</keyword>